<sequence length="60" mass="6355">MSDDGSGEATRRVDVDGMPVGNAYSAADVTEFMRRAGLDAALIEDPGVVEWRGGGPDVWE</sequence>
<protein>
    <submittedName>
        <fullName evidence="1">Uncharacterized protein</fullName>
    </submittedName>
</protein>
<gene>
    <name evidence="1" type="ORF">O1G21_38535</name>
</gene>
<reference evidence="2" key="1">
    <citation type="submission" date="2022-12" db="EMBL/GenBank/DDBJ databases">
        <authorList>
            <person name="Mo P."/>
        </authorList>
    </citation>
    <scope>NUCLEOTIDE SEQUENCE [LARGE SCALE GENOMIC DNA]</scope>
    <source>
        <strain evidence="2">HUAS 3-15</strain>
    </source>
</reference>
<dbReference type="EMBL" id="CP115450">
    <property type="protein sequence ID" value="WBP91930.1"/>
    <property type="molecule type" value="Genomic_DNA"/>
</dbReference>
<accession>A0ABY7QI43</accession>
<proteinExistence type="predicted"/>
<name>A0ABY7QI43_9ACTN</name>
<evidence type="ECO:0000313" key="2">
    <source>
        <dbReference type="Proteomes" id="UP001212821"/>
    </source>
</evidence>
<organism evidence="1 2">
    <name type="scientific">Kitasatospora cathayae</name>
    <dbReference type="NCBI Taxonomy" id="3004092"/>
    <lineage>
        <taxon>Bacteria</taxon>
        <taxon>Bacillati</taxon>
        <taxon>Actinomycetota</taxon>
        <taxon>Actinomycetes</taxon>
        <taxon>Kitasatosporales</taxon>
        <taxon>Streptomycetaceae</taxon>
        <taxon>Kitasatospora</taxon>
    </lineage>
</organism>
<evidence type="ECO:0000313" key="1">
    <source>
        <dbReference type="EMBL" id="WBP91930.1"/>
    </source>
</evidence>
<dbReference type="RefSeq" id="WP_270151519.1">
    <property type="nucleotide sequence ID" value="NZ_CP115450.1"/>
</dbReference>
<dbReference type="Proteomes" id="UP001212821">
    <property type="component" value="Chromosome"/>
</dbReference>
<keyword evidence="2" id="KW-1185">Reference proteome</keyword>